<protein>
    <submittedName>
        <fullName evidence="1">Uncharacterized protein</fullName>
    </submittedName>
</protein>
<proteinExistence type="predicted"/>
<name>A0ACC2CYT8_DIPCM</name>
<comment type="caution">
    <text evidence="1">The sequence shown here is derived from an EMBL/GenBank/DDBJ whole genome shotgun (WGS) entry which is preliminary data.</text>
</comment>
<dbReference type="Proteomes" id="UP001162992">
    <property type="component" value="Chromosome 8"/>
</dbReference>
<dbReference type="EMBL" id="CM055099">
    <property type="protein sequence ID" value="KAJ7547135.1"/>
    <property type="molecule type" value="Genomic_DNA"/>
</dbReference>
<accession>A0ACC2CYT8</accession>
<reference evidence="2" key="1">
    <citation type="journal article" date="2024" name="Proc. Natl. Acad. Sci. U.S.A.">
        <title>Extraordinary preservation of gene collinearity over three hundred million years revealed in homosporous lycophytes.</title>
        <authorList>
            <person name="Li C."/>
            <person name="Wickell D."/>
            <person name="Kuo L.Y."/>
            <person name="Chen X."/>
            <person name="Nie B."/>
            <person name="Liao X."/>
            <person name="Peng D."/>
            <person name="Ji J."/>
            <person name="Jenkins J."/>
            <person name="Williams M."/>
            <person name="Shu S."/>
            <person name="Plott C."/>
            <person name="Barry K."/>
            <person name="Rajasekar S."/>
            <person name="Grimwood J."/>
            <person name="Han X."/>
            <person name="Sun S."/>
            <person name="Hou Z."/>
            <person name="He W."/>
            <person name="Dai G."/>
            <person name="Sun C."/>
            <person name="Schmutz J."/>
            <person name="Leebens-Mack J.H."/>
            <person name="Li F.W."/>
            <person name="Wang L."/>
        </authorList>
    </citation>
    <scope>NUCLEOTIDE SEQUENCE [LARGE SCALE GENOMIC DNA]</scope>
    <source>
        <strain evidence="2">cv. PW_Plant_1</strain>
    </source>
</reference>
<sequence length="243" mass="27086">MAQQAICKIQMFALAVCCILSASFLHCNARRVGFYYFVLEWPGSYCDTWSRCCYPKTGKPAADFSIHGLWPDYNNGGWPSYCDQRNRFDPSLITDLEEDLTTYWSSLSCPSSNSHSFWAHEWNKHGTCTESTLDQHAYFQAAIRLRERIDLLGALQSAGIHPDGGRYSLRSIVHALEQAIGHTPAVECNRDAYGNTQLYEVYICVATDGSTLIPCSVFPQSSCSSYVVFPSFGHTGVQSALSS</sequence>
<keyword evidence="2" id="KW-1185">Reference proteome</keyword>
<organism evidence="1 2">
    <name type="scientific">Diphasiastrum complanatum</name>
    <name type="common">Issler's clubmoss</name>
    <name type="synonym">Lycopodium complanatum</name>
    <dbReference type="NCBI Taxonomy" id="34168"/>
    <lineage>
        <taxon>Eukaryota</taxon>
        <taxon>Viridiplantae</taxon>
        <taxon>Streptophyta</taxon>
        <taxon>Embryophyta</taxon>
        <taxon>Tracheophyta</taxon>
        <taxon>Lycopodiopsida</taxon>
        <taxon>Lycopodiales</taxon>
        <taxon>Lycopodiaceae</taxon>
        <taxon>Lycopodioideae</taxon>
        <taxon>Diphasiastrum</taxon>
    </lineage>
</organism>
<gene>
    <name evidence="1" type="ORF">O6H91_08G071100</name>
</gene>
<evidence type="ECO:0000313" key="2">
    <source>
        <dbReference type="Proteomes" id="UP001162992"/>
    </source>
</evidence>
<evidence type="ECO:0000313" key="1">
    <source>
        <dbReference type="EMBL" id="KAJ7547135.1"/>
    </source>
</evidence>